<proteinExistence type="predicted"/>
<organism evidence="2 3">
    <name type="scientific">Rubroshorea leprosula</name>
    <dbReference type="NCBI Taxonomy" id="152421"/>
    <lineage>
        <taxon>Eukaryota</taxon>
        <taxon>Viridiplantae</taxon>
        <taxon>Streptophyta</taxon>
        <taxon>Embryophyta</taxon>
        <taxon>Tracheophyta</taxon>
        <taxon>Spermatophyta</taxon>
        <taxon>Magnoliopsida</taxon>
        <taxon>eudicotyledons</taxon>
        <taxon>Gunneridae</taxon>
        <taxon>Pentapetalae</taxon>
        <taxon>rosids</taxon>
        <taxon>malvids</taxon>
        <taxon>Malvales</taxon>
        <taxon>Dipterocarpaceae</taxon>
        <taxon>Rubroshorea</taxon>
    </lineage>
</organism>
<accession>A0AAV5LYX3</accession>
<keyword evidence="3" id="KW-1185">Reference proteome</keyword>
<evidence type="ECO:0000313" key="2">
    <source>
        <dbReference type="EMBL" id="GKV42450.1"/>
    </source>
</evidence>
<keyword evidence="1" id="KW-0812">Transmembrane</keyword>
<keyword evidence="1" id="KW-0472">Membrane</keyword>
<feature type="transmembrane region" description="Helical" evidence="1">
    <location>
        <begin position="37"/>
        <end position="57"/>
    </location>
</feature>
<reference evidence="2 3" key="1">
    <citation type="journal article" date="2021" name="Commun. Biol.">
        <title>The genome of Shorea leprosula (Dipterocarpaceae) highlights the ecological relevance of drought in aseasonal tropical rainforests.</title>
        <authorList>
            <person name="Ng K.K.S."/>
            <person name="Kobayashi M.J."/>
            <person name="Fawcett J.A."/>
            <person name="Hatakeyama M."/>
            <person name="Paape T."/>
            <person name="Ng C.H."/>
            <person name="Ang C.C."/>
            <person name="Tnah L.H."/>
            <person name="Lee C.T."/>
            <person name="Nishiyama T."/>
            <person name="Sese J."/>
            <person name="O'Brien M.J."/>
            <person name="Copetti D."/>
            <person name="Mohd Noor M.I."/>
            <person name="Ong R.C."/>
            <person name="Putra M."/>
            <person name="Sireger I.Z."/>
            <person name="Indrioko S."/>
            <person name="Kosugi Y."/>
            <person name="Izuno A."/>
            <person name="Isagi Y."/>
            <person name="Lee S.L."/>
            <person name="Shimizu K.K."/>
        </authorList>
    </citation>
    <scope>NUCLEOTIDE SEQUENCE [LARGE SCALE GENOMIC DNA]</scope>
    <source>
        <strain evidence="2">214</strain>
    </source>
</reference>
<evidence type="ECO:0000256" key="1">
    <source>
        <dbReference type="SAM" id="Phobius"/>
    </source>
</evidence>
<dbReference type="Proteomes" id="UP001054252">
    <property type="component" value="Unassembled WGS sequence"/>
</dbReference>
<gene>
    <name evidence="2" type="ORF">SLEP1_g49854</name>
</gene>
<evidence type="ECO:0000313" key="3">
    <source>
        <dbReference type="Proteomes" id="UP001054252"/>
    </source>
</evidence>
<dbReference type="AlphaFoldDB" id="A0AAV5LYX3"/>
<protein>
    <submittedName>
        <fullName evidence="2">Uncharacterized protein</fullName>
    </submittedName>
</protein>
<name>A0AAV5LYX3_9ROSI</name>
<comment type="caution">
    <text evidence="2">The sequence shown here is derived from an EMBL/GenBank/DDBJ whole genome shotgun (WGS) entry which is preliminary data.</text>
</comment>
<dbReference type="EMBL" id="BPVZ01000158">
    <property type="protein sequence ID" value="GKV42450.1"/>
    <property type="molecule type" value="Genomic_DNA"/>
</dbReference>
<sequence>MEMLLVCWHPSVVIALLGGFLDTKQKHNAVLENLFRFYLVVKNICFWCPLVDLCIAVKS</sequence>
<keyword evidence="1" id="KW-1133">Transmembrane helix</keyword>